<dbReference type="RefSeq" id="WP_255388173.1">
    <property type="nucleotide sequence ID" value="NZ_CP101508.1"/>
</dbReference>
<evidence type="ECO:0000313" key="1">
    <source>
        <dbReference type="EMBL" id="UTV26962.1"/>
    </source>
</evidence>
<name>A0ABY5GCL1_9GAMM</name>
<proteinExistence type="predicted"/>
<evidence type="ECO:0000313" key="2">
    <source>
        <dbReference type="Proteomes" id="UP001057998"/>
    </source>
</evidence>
<organism evidence="1 2">
    <name type="scientific">Photobacterium atrarenae</name>
    <dbReference type="NCBI Taxonomy" id="865757"/>
    <lineage>
        <taxon>Bacteria</taxon>
        <taxon>Pseudomonadati</taxon>
        <taxon>Pseudomonadota</taxon>
        <taxon>Gammaproteobacteria</taxon>
        <taxon>Vibrionales</taxon>
        <taxon>Vibrionaceae</taxon>
        <taxon>Photobacterium</taxon>
    </lineage>
</organism>
<keyword evidence="2" id="KW-1185">Reference proteome</keyword>
<sequence length="55" mass="6417">MHKVQFAANPINAVVHATTQTCFLFALRLSLFFDELEQYDQMSKAMRREDRLKGV</sequence>
<accession>A0ABY5GCL1</accession>
<dbReference type="EMBL" id="CP101508">
    <property type="protein sequence ID" value="UTV26962.1"/>
    <property type="molecule type" value="Genomic_DNA"/>
</dbReference>
<reference evidence="1" key="1">
    <citation type="submission" date="2022-07" db="EMBL/GenBank/DDBJ databases">
        <title>Genome sequencing of Photobacterium atrarenae GJH2-4.</title>
        <authorList>
            <person name="Park S.-J."/>
        </authorList>
    </citation>
    <scope>NUCLEOTIDE SEQUENCE</scope>
    <source>
        <strain evidence="1">GJH2-4</strain>
    </source>
</reference>
<dbReference type="Proteomes" id="UP001057998">
    <property type="component" value="Chromosome 1"/>
</dbReference>
<gene>
    <name evidence="1" type="ORF">NNL38_11470</name>
</gene>
<protein>
    <submittedName>
        <fullName evidence="1">Uncharacterized protein</fullName>
    </submittedName>
</protein>